<proteinExistence type="predicted"/>
<protein>
    <submittedName>
        <fullName evidence="1">Uncharacterized protein DUF4865</fullName>
    </submittedName>
</protein>
<dbReference type="Pfam" id="PF16157">
    <property type="entry name" value="DUF4865"/>
    <property type="match status" value="1"/>
</dbReference>
<organism evidence="1 2">
    <name type="scientific">Falsibacillus pallidus</name>
    <dbReference type="NCBI Taxonomy" id="493781"/>
    <lineage>
        <taxon>Bacteria</taxon>
        <taxon>Bacillati</taxon>
        <taxon>Bacillota</taxon>
        <taxon>Bacilli</taxon>
        <taxon>Bacillales</taxon>
        <taxon>Bacillaceae</taxon>
        <taxon>Falsibacillus</taxon>
    </lineage>
</organism>
<gene>
    <name evidence="1" type="ORF">DFR59_10551</name>
</gene>
<dbReference type="EMBL" id="QQAY01000005">
    <property type="protein sequence ID" value="RDI42212.1"/>
    <property type="molecule type" value="Genomic_DNA"/>
</dbReference>
<keyword evidence="2" id="KW-1185">Reference proteome</keyword>
<reference evidence="1 2" key="1">
    <citation type="submission" date="2018-07" db="EMBL/GenBank/DDBJ databases">
        <title>Genomic Encyclopedia of Type Strains, Phase IV (KMG-IV): sequencing the most valuable type-strain genomes for metagenomic binning, comparative biology and taxonomic classification.</title>
        <authorList>
            <person name="Goeker M."/>
        </authorList>
    </citation>
    <scope>NUCLEOTIDE SEQUENCE [LARGE SCALE GENOMIC DNA]</scope>
    <source>
        <strain evidence="1 2">DSM 25281</strain>
    </source>
</reference>
<accession>A0A370GEI7</accession>
<comment type="caution">
    <text evidence="1">The sequence shown here is derived from an EMBL/GenBank/DDBJ whole genome shotgun (WGS) entry which is preliminary data.</text>
</comment>
<dbReference type="Proteomes" id="UP000255326">
    <property type="component" value="Unassembled WGS sequence"/>
</dbReference>
<evidence type="ECO:0000313" key="1">
    <source>
        <dbReference type="EMBL" id="RDI42212.1"/>
    </source>
</evidence>
<dbReference type="InterPro" id="IPR032349">
    <property type="entry name" value="DUF4865"/>
</dbReference>
<dbReference type="AlphaFoldDB" id="A0A370GEI7"/>
<sequence length="171" mass="19376">MPTDYDMGIIRKRVADNGYKTDGFPGLKFKAYLVSEASESGNLYNAYAPLYVWNEADGMNKFVFEGYYDNILGSFGWQQIQIGVPLYLDLAENFSKSNYVVEAAGRISENKTLTQTTFMDAGDFAIGEQLGKCLIYNPDKWGYSQFTFYKEKPEIAQDAPVTVYEILHISQ</sequence>
<name>A0A370GEI7_9BACI</name>
<evidence type="ECO:0000313" key="2">
    <source>
        <dbReference type="Proteomes" id="UP000255326"/>
    </source>
</evidence>